<feature type="non-terminal residue" evidence="11">
    <location>
        <position position="183"/>
    </location>
</feature>
<comment type="caution">
    <text evidence="11">The sequence shown here is derived from an EMBL/GenBank/DDBJ whole genome shotgun (WGS) entry which is preliminary data.</text>
</comment>
<keyword evidence="1" id="KW-0808">Transferase</keyword>
<dbReference type="SUPFAM" id="SSF53098">
    <property type="entry name" value="Ribonuclease H-like"/>
    <property type="match status" value="1"/>
</dbReference>
<evidence type="ECO:0000256" key="4">
    <source>
        <dbReference type="ARBA" id="ARBA00022723"/>
    </source>
</evidence>
<dbReference type="PROSITE" id="PS50876">
    <property type="entry name" value="ZF_INTEGRASE"/>
    <property type="match status" value="1"/>
</dbReference>
<dbReference type="GO" id="GO:0003964">
    <property type="term" value="F:RNA-directed DNA polymerase activity"/>
    <property type="evidence" value="ECO:0007669"/>
    <property type="project" value="UniProtKB-KW"/>
</dbReference>
<evidence type="ECO:0000256" key="1">
    <source>
        <dbReference type="ARBA" id="ARBA00022679"/>
    </source>
</evidence>
<evidence type="ECO:0000313" key="12">
    <source>
        <dbReference type="Proteomes" id="UP000538817"/>
    </source>
</evidence>
<keyword evidence="8" id="KW-0862">Zinc</keyword>
<reference evidence="11 12" key="1">
    <citation type="submission" date="2019-09" db="EMBL/GenBank/DDBJ databases">
        <title>Bird 10,000 Genomes (B10K) Project - Family phase.</title>
        <authorList>
            <person name="Zhang G."/>
        </authorList>
    </citation>
    <scope>NUCLEOTIDE SEQUENCE [LARGE SCALE GENOMIC DNA]</scope>
    <source>
        <strain evidence="11">B10K-MSB-04</strain>
    </source>
</reference>
<evidence type="ECO:0000313" key="11">
    <source>
        <dbReference type="EMBL" id="NWX94515.1"/>
    </source>
</evidence>
<gene>
    <name evidence="11" type="primary">Pol_3</name>
    <name evidence="11" type="ORF">NOTPEN_R14608</name>
</gene>
<keyword evidence="12" id="KW-1185">Reference proteome</keyword>
<dbReference type="PANTHER" id="PTHR41694">
    <property type="entry name" value="ENDOGENOUS RETROVIRUS GROUP K MEMBER POL PROTEIN"/>
    <property type="match status" value="1"/>
</dbReference>
<dbReference type="Gene3D" id="1.10.10.200">
    <property type="match status" value="1"/>
</dbReference>
<evidence type="ECO:0000256" key="5">
    <source>
        <dbReference type="ARBA" id="ARBA00022759"/>
    </source>
</evidence>
<dbReference type="InterPro" id="IPR036397">
    <property type="entry name" value="RNaseH_sf"/>
</dbReference>
<feature type="non-terminal residue" evidence="11">
    <location>
        <position position="1"/>
    </location>
</feature>
<evidence type="ECO:0000256" key="2">
    <source>
        <dbReference type="ARBA" id="ARBA00022695"/>
    </source>
</evidence>
<feature type="domain" description="RNase H type-1" evidence="10">
    <location>
        <begin position="11"/>
        <end position="142"/>
    </location>
</feature>
<dbReference type="InterPro" id="IPR003308">
    <property type="entry name" value="Integrase_Zn-bd_dom_N"/>
</dbReference>
<evidence type="ECO:0000256" key="7">
    <source>
        <dbReference type="ARBA" id="ARBA00022918"/>
    </source>
</evidence>
<keyword evidence="2" id="KW-0548">Nucleotidyltransferase</keyword>
<feature type="domain" description="Integrase-type" evidence="9">
    <location>
        <begin position="141"/>
        <end position="182"/>
    </location>
</feature>
<dbReference type="GO" id="GO:0035613">
    <property type="term" value="F:RNA stem-loop binding"/>
    <property type="evidence" value="ECO:0007669"/>
    <property type="project" value="TreeGrafter"/>
</dbReference>
<proteinExistence type="predicted"/>
<dbReference type="InterPro" id="IPR012337">
    <property type="entry name" value="RNaseH-like_sf"/>
</dbReference>
<dbReference type="Pfam" id="PF00075">
    <property type="entry name" value="RNase_H"/>
    <property type="match status" value="1"/>
</dbReference>
<evidence type="ECO:0000259" key="10">
    <source>
        <dbReference type="PROSITE" id="PS50879"/>
    </source>
</evidence>
<protein>
    <submittedName>
        <fullName evidence="11">POL1 protein</fullName>
    </submittedName>
</protein>
<accession>A0A7K7AEC2</accession>
<dbReference type="SUPFAM" id="SSF46919">
    <property type="entry name" value="N-terminal Zn binding domain of HIV integrase"/>
    <property type="match status" value="1"/>
</dbReference>
<dbReference type="Proteomes" id="UP000538817">
    <property type="component" value="Unassembled WGS sequence"/>
</dbReference>
<dbReference type="GO" id="GO:0004523">
    <property type="term" value="F:RNA-DNA hybrid ribonuclease activity"/>
    <property type="evidence" value="ECO:0007669"/>
    <property type="project" value="InterPro"/>
</dbReference>
<dbReference type="Pfam" id="PF02022">
    <property type="entry name" value="Integrase_Zn"/>
    <property type="match status" value="1"/>
</dbReference>
<evidence type="ECO:0000259" key="9">
    <source>
        <dbReference type="PROSITE" id="PS50876"/>
    </source>
</evidence>
<dbReference type="GO" id="GO:0008270">
    <property type="term" value="F:zinc ion binding"/>
    <property type="evidence" value="ECO:0007669"/>
    <property type="project" value="UniProtKB-KW"/>
</dbReference>
<dbReference type="PANTHER" id="PTHR41694:SF3">
    <property type="entry name" value="RNA-DIRECTED DNA POLYMERASE-RELATED"/>
    <property type="match status" value="1"/>
</dbReference>
<keyword evidence="6" id="KW-0378">Hydrolase</keyword>
<keyword evidence="7" id="KW-0695">RNA-directed DNA polymerase</keyword>
<keyword evidence="5" id="KW-0255">Endonuclease</keyword>
<evidence type="ECO:0000256" key="3">
    <source>
        <dbReference type="ARBA" id="ARBA00022722"/>
    </source>
</evidence>
<name>A0A7K7AEC2_9AVES</name>
<keyword evidence="4" id="KW-0479">Metal-binding</keyword>
<dbReference type="InterPro" id="IPR017856">
    <property type="entry name" value="Integrase-like_N"/>
</dbReference>
<dbReference type="AlphaFoldDB" id="A0A7K7AEC2"/>
<dbReference type="EMBL" id="VZSG01002503">
    <property type="protein sequence ID" value="NWX94515.1"/>
    <property type="molecule type" value="Genomic_DNA"/>
</dbReference>
<sequence>PNIRIRVLPSLEPGPTYFTDASSRTSTAAVIWKQQGKWQKLTFTQEGLSVQYLEAKAVSLALQMRTTQHINIVTDSIFVWKLVQKMTCPGYAGSEIACLLEDALQQRQSTCSVMHVNSHQHYPGLFAEGNGMADKAANKVWTLNEAREAHDFLHLGAKALAKHCGIPISQARKVVATCPYCQR</sequence>
<keyword evidence="3" id="KW-0540">Nuclease</keyword>
<keyword evidence="8" id="KW-0863">Zinc-finger</keyword>
<dbReference type="InterPro" id="IPR002156">
    <property type="entry name" value="RNaseH_domain"/>
</dbReference>
<evidence type="ECO:0000256" key="8">
    <source>
        <dbReference type="PROSITE-ProRule" id="PRU00450"/>
    </source>
</evidence>
<evidence type="ECO:0000256" key="6">
    <source>
        <dbReference type="ARBA" id="ARBA00022801"/>
    </source>
</evidence>
<dbReference type="PROSITE" id="PS50879">
    <property type="entry name" value="RNASE_H_1"/>
    <property type="match status" value="1"/>
</dbReference>
<organism evidence="11 12">
    <name type="scientific">Nothoprocta pentlandii</name>
    <dbReference type="NCBI Taxonomy" id="2585814"/>
    <lineage>
        <taxon>Eukaryota</taxon>
        <taxon>Metazoa</taxon>
        <taxon>Chordata</taxon>
        <taxon>Craniata</taxon>
        <taxon>Vertebrata</taxon>
        <taxon>Euteleostomi</taxon>
        <taxon>Archelosauria</taxon>
        <taxon>Archosauria</taxon>
        <taxon>Dinosauria</taxon>
        <taxon>Saurischia</taxon>
        <taxon>Theropoda</taxon>
        <taxon>Coelurosauria</taxon>
        <taxon>Aves</taxon>
        <taxon>Palaeognathae</taxon>
        <taxon>Tinamiformes</taxon>
        <taxon>Tinamidae</taxon>
        <taxon>Nothoprocta</taxon>
    </lineage>
</organism>
<dbReference type="Gene3D" id="3.30.420.10">
    <property type="entry name" value="Ribonuclease H-like superfamily/Ribonuclease H"/>
    <property type="match status" value="1"/>
</dbReference>